<evidence type="ECO:0000313" key="1">
    <source>
        <dbReference type="EMBL" id="PTU77218.1"/>
    </source>
</evidence>
<gene>
    <name evidence="1" type="ORF">DBO86_20795</name>
</gene>
<dbReference type="EMBL" id="QASO01000121">
    <property type="protein sequence ID" value="PTU77218.1"/>
    <property type="molecule type" value="Genomic_DNA"/>
</dbReference>
<dbReference type="AlphaFoldDB" id="A0A2T5PHK4"/>
<dbReference type="Proteomes" id="UP000244052">
    <property type="component" value="Unassembled WGS sequence"/>
</dbReference>
<organism evidence="1 2">
    <name type="scientific">Ectopseudomonas oleovorans</name>
    <name type="common">Pseudomonas oleovorans</name>
    <dbReference type="NCBI Taxonomy" id="301"/>
    <lineage>
        <taxon>Bacteria</taxon>
        <taxon>Pseudomonadati</taxon>
        <taxon>Pseudomonadota</taxon>
        <taxon>Gammaproteobacteria</taxon>
        <taxon>Pseudomonadales</taxon>
        <taxon>Pseudomonadaceae</taxon>
        <taxon>Ectopseudomonas</taxon>
    </lineage>
</organism>
<proteinExistence type="predicted"/>
<reference evidence="1 2" key="1">
    <citation type="submission" date="2018-04" db="EMBL/GenBank/DDBJ databases">
        <title>Pseudomonas sp. nov., isolated from mangrove soil.</title>
        <authorList>
            <person name="Chen C."/>
        </authorList>
    </citation>
    <scope>NUCLEOTIDE SEQUENCE [LARGE SCALE GENOMIC DNA]</scope>
    <source>
        <strain evidence="1 2">JCM 14246</strain>
    </source>
</reference>
<accession>A0A2T5PHK4</accession>
<dbReference type="RefSeq" id="WP_108234708.1">
    <property type="nucleotide sequence ID" value="NZ_QASO01000121.1"/>
</dbReference>
<sequence length="105" mass="11227">MDWEVNYSYHWGSVEGDGIYTATGVAANHTEEGGKLALGQVKEEIATKLYEESGVVLYETGKDTQINCGVAGLHKGPSRGTLVGHAALNIDGNFTLDVYEAVKPL</sequence>
<comment type="caution">
    <text evidence="1">The sequence shown here is derived from an EMBL/GenBank/DDBJ whole genome shotgun (WGS) entry which is preliminary data.</text>
</comment>
<name>A0A2T5PHK4_ECTOL</name>
<evidence type="ECO:0000313" key="2">
    <source>
        <dbReference type="Proteomes" id="UP000244052"/>
    </source>
</evidence>
<protein>
    <submittedName>
        <fullName evidence="1">Uncharacterized protein</fullName>
    </submittedName>
</protein>
<keyword evidence="2" id="KW-1185">Reference proteome</keyword>